<feature type="transmembrane region" description="Helical" evidence="1">
    <location>
        <begin position="43"/>
        <end position="63"/>
    </location>
</feature>
<name>A0A410WQS1_9BACL</name>
<dbReference type="RefSeq" id="WP_042233732.1">
    <property type="nucleotide sequence ID" value="NZ_CP026520.1"/>
</dbReference>
<dbReference type="Proteomes" id="UP000288943">
    <property type="component" value="Chromosome"/>
</dbReference>
<keyword evidence="1" id="KW-0812">Transmembrane</keyword>
<dbReference type="EMBL" id="JAMDMJ010000010">
    <property type="protein sequence ID" value="MCY9596017.1"/>
    <property type="molecule type" value="Genomic_DNA"/>
</dbReference>
<sequence length="66" mass="7351">MLFAEEAAQASSFSGFDPFVIIFTILIAIGLVRLFAAKRKNVFAIAFALVSLVVFLFMDFVMIKGW</sequence>
<evidence type="ECO:0008006" key="6">
    <source>
        <dbReference type="Google" id="ProtNLM"/>
    </source>
</evidence>
<feature type="transmembrane region" description="Helical" evidence="1">
    <location>
        <begin position="19"/>
        <end position="36"/>
    </location>
</feature>
<evidence type="ECO:0000313" key="4">
    <source>
        <dbReference type="Proteomes" id="UP000288943"/>
    </source>
</evidence>
<gene>
    <name evidence="2" type="ORF">M5X16_09545</name>
    <name evidence="3" type="ORF">PC41400_02850</name>
</gene>
<dbReference type="AlphaFoldDB" id="A0A410WQS1"/>
<evidence type="ECO:0000313" key="5">
    <source>
        <dbReference type="Proteomes" id="UP001527202"/>
    </source>
</evidence>
<evidence type="ECO:0000256" key="1">
    <source>
        <dbReference type="SAM" id="Phobius"/>
    </source>
</evidence>
<evidence type="ECO:0000313" key="2">
    <source>
        <dbReference type="EMBL" id="MCY9596017.1"/>
    </source>
</evidence>
<dbReference type="OrthoDB" id="2679967at2"/>
<accession>A0A410WQS1</accession>
<dbReference type="KEGG" id="pchi:PC41400_02850"/>
<organism evidence="3 4">
    <name type="scientific">Paenibacillus chitinolyticus</name>
    <dbReference type="NCBI Taxonomy" id="79263"/>
    <lineage>
        <taxon>Bacteria</taxon>
        <taxon>Bacillati</taxon>
        <taxon>Bacillota</taxon>
        <taxon>Bacilli</taxon>
        <taxon>Bacillales</taxon>
        <taxon>Paenibacillaceae</taxon>
        <taxon>Paenibacillus</taxon>
    </lineage>
</organism>
<keyword evidence="1" id="KW-0472">Membrane</keyword>
<reference evidence="3 4" key="1">
    <citation type="submission" date="2018-01" db="EMBL/GenBank/DDBJ databases">
        <title>The whole genome sequencing and assembly of Paenibacillus chitinolyticus KCCM 41400 strain.</title>
        <authorList>
            <person name="Kim J.-Y."/>
            <person name="Park M.-K."/>
            <person name="Lee Y.-J."/>
            <person name="Yi H."/>
            <person name="Bahn Y.-S."/>
            <person name="Kim J.F."/>
            <person name="Lee D.-W."/>
        </authorList>
    </citation>
    <scope>NUCLEOTIDE SEQUENCE [LARGE SCALE GENOMIC DNA]</scope>
    <source>
        <strain evidence="3 4">KCCM 41400</strain>
    </source>
</reference>
<reference evidence="2 5" key="2">
    <citation type="submission" date="2022-05" db="EMBL/GenBank/DDBJ databases">
        <title>Genome Sequencing of Bee-Associated Microbes.</title>
        <authorList>
            <person name="Dunlap C."/>
        </authorList>
    </citation>
    <scope>NUCLEOTIDE SEQUENCE [LARGE SCALE GENOMIC DNA]</scope>
    <source>
        <strain evidence="2 5">NRRL B-23120</strain>
    </source>
</reference>
<dbReference type="EMBL" id="CP026520">
    <property type="protein sequence ID" value="QAV16691.1"/>
    <property type="molecule type" value="Genomic_DNA"/>
</dbReference>
<evidence type="ECO:0000313" key="3">
    <source>
        <dbReference type="EMBL" id="QAV16691.1"/>
    </source>
</evidence>
<keyword evidence="1" id="KW-1133">Transmembrane helix</keyword>
<proteinExistence type="predicted"/>
<keyword evidence="5" id="KW-1185">Reference proteome</keyword>
<dbReference type="Proteomes" id="UP001527202">
    <property type="component" value="Unassembled WGS sequence"/>
</dbReference>
<dbReference type="GeneID" id="95373753"/>
<protein>
    <recommendedName>
        <fullName evidence="6">DUF2759 domain-containing protein</fullName>
    </recommendedName>
</protein>